<protein>
    <submittedName>
        <fullName evidence="2">Uncharacterized protein</fullName>
    </submittedName>
</protein>
<dbReference type="Proteomes" id="UP000188726">
    <property type="component" value="Unassembled WGS sequence"/>
</dbReference>
<organism evidence="2 3">
    <name type="scientific">Salinivibrio kushneri</name>
    <dbReference type="NCBI Taxonomy" id="1908198"/>
    <lineage>
        <taxon>Bacteria</taxon>
        <taxon>Pseudomonadati</taxon>
        <taxon>Pseudomonadota</taxon>
        <taxon>Gammaproteobacteria</taxon>
        <taxon>Vibrionales</taxon>
        <taxon>Vibrionaceae</taxon>
        <taxon>Salinivibrio</taxon>
    </lineage>
</organism>
<dbReference type="AlphaFoldDB" id="A0AB36K638"/>
<dbReference type="RefSeq" id="WP_077458780.1">
    <property type="nucleotide sequence ID" value="NZ_MUEO01000025.1"/>
</dbReference>
<comment type="caution">
    <text evidence="2">The sequence shown here is derived from an EMBL/GenBank/DDBJ whole genome shotgun (WGS) entry which is preliminary data.</text>
</comment>
<accession>A0AB36K638</accession>
<evidence type="ECO:0000313" key="3">
    <source>
        <dbReference type="Proteomes" id="UP000188726"/>
    </source>
</evidence>
<name>A0AB36K638_9GAMM</name>
<gene>
    <name evidence="2" type="ORF">BZG09_10725</name>
</gene>
<feature type="region of interest" description="Disordered" evidence="1">
    <location>
        <begin position="28"/>
        <end position="77"/>
    </location>
</feature>
<proteinExistence type="predicted"/>
<feature type="region of interest" description="Disordered" evidence="1">
    <location>
        <begin position="426"/>
        <end position="447"/>
    </location>
</feature>
<sequence>MGLDTRGFMDGALRAYDVADRYYQRKEDRKLQKEQLEQDREVREQRMSLRQAEEQRRQKQFEYNYGKDGKGGALRDKQERDEKLFDARLKSQQTQQELNEYQLGQQKRTHFIQENSPLIQKGWKRWMESGEIDPVLDNEMIAGSAYDPRRYLDPEVNKAGELLETKLPAVLDGKADFNDPEIKSALNTIYSKNIKASIGQKDPRTGKVINDARWGGVTLAADINPEMEGEQPGLVITTEVSYGDDKWVPKPVTEGRGTGDEQVKVIPLEQAMQDLTGQLAMRRQAMASPAFKSVFGGKGAEVDDAYQKEMASIESDRSKALAKLYSEQNGFDTKPEDVKQKESEINRIYDQRLSRVAQQYGIQNPDAGGLDESPAEVPAEVEQWATDDPRKQYFLKALKQKGHELSGYDVQTIERAFNDQLAKQKAEKSSEVANSLRAQHAQRYADR</sequence>
<reference evidence="2 3" key="1">
    <citation type="journal article" date="2017" name="Genome Announc.">
        <title>Draft Genome Sequences of Salinivibrio proteolyticus, Salinivibrio sharmensis, Salinivibrio siamensis, Salinivibrio costicola subsp. alcaliphilus, Salinivibrio costicola subsp. vallismortis, and 29 New Isolates Belonging to the Genus Salinivibrio.</title>
        <authorList>
            <person name="Lopez-Hermoso C."/>
            <person name="de la Haba R.R."/>
            <person name="Sanchez-Porro C."/>
            <person name="Bayliss S.C."/>
            <person name="Feil E.J."/>
            <person name="Ventosa A."/>
        </authorList>
    </citation>
    <scope>NUCLEOTIDE SEQUENCE [LARGE SCALE GENOMIC DNA]</scope>
    <source>
        <strain evidence="2 3">IC202</strain>
    </source>
</reference>
<dbReference type="EMBL" id="MUEO01000025">
    <property type="protein sequence ID" value="OOE43446.1"/>
    <property type="molecule type" value="Genomic_DNA"/>
</dbReference>
<evidence type="ECO:0000256" key="1">
    <source>
        <dbReference type="SAM" id="MobiDB-lite"/>
    </source>
</evidence>
<evidence type="ECO:0000313" key="2">
    <source>
        <dbReference type="EMBL" id="OOE43446.1"/>
    </source>
</evidence>